<dbReference type="EMBL" id="CZBP01000008">
    <property type="protein sequence ID" value="CUP94787.1"/>
    <property type="molecule type" value="Genomic_DNA"/>
</dbReference>
<evidence type="ECO:0000313" key="2">
    <source>
        <dbReference type="EMBL" id="CUP94787.1"/>
    </source>
</evidence>
<sequence length="110" mass="12149">MKLADLATGSDWIVWIVFVIFAVLSIVLLSGHGSWFISGYNTASKEEKKKYDEKKLCRTMGVGMSIIAILALIMGLLENILPAFFVYIALGIIVVDVVVIIILENTLCKK</sequence>
<feature type="transmembrane region" description="Helical" evidence="1">
    <location>
        <begin position="56"/>
        <end position="77"/>
    </location>
</feature>
<name>A0A174SFR6_9FIRM</name>
<dbReference type="GeneID" id="92825963"/>
<accession>A0A174SFR6</accession>
<protein>
    <submittedName>
        <fullName evidence="3">DUF3784 domain-containing protein</fullName>
    </submittedName>
    <submittedName>
        <fullName evidence="2">Domain of uncharacterized function (DUF3784)</fullName>
    </submittedName>
</protein>
<dbReference type="Proteomes" id="UP000095762">
    <property type="component" value="Unassembled WGS sequence"/>
</dbReference>
<keyword evidence="1" id="KW-0812">Transmembrane</keyword>
<dbReference type="EMBL" id="PSQG01000025">
    <property type="protein sequence ID" value="RCH42236.1"/>
    <property type="molecule type" value="Genomic_DNA"/>
</dbReference>
<dbReference type="Pfam" id="PF12650">
    <property type="entry name" value="DUF3784"/>
    <property type="match status" value="1"/>
</dbReference>
<evidence type="ECO:0000313" key="3">
    <source>
        <dbReference type="EMBL" id="RCH42236.1"/>
    </source>
</evidence>
<gene>
    <name evidence="3" type="ORF">C4886_15080</name>
    <name evidence="2" type="ORF">ERS852569_01365</name>
</gene>
<reference evidence="2 4" key="1">
    <citation type="submission" date="2015-09" db="EMBL/GenBank/DDBJ databases">
        <authorList>
            <consortium name="Pathogen Informatics"/>
        </authorList>
    </citation>
    <scope>NUCLEOTIDE SEQUENCE [LARGE SCALE GENOMIC DNA]</scope>
    <source>
        <strain evidence="2 4">2789STDY5834957</strain>
    </source>
</reference>
<dbReference type="RefSeq" id="WP_008373562.1">
    <property type="nucleotide sequence ID" value="NZ_CZBP01000008.1"/>
</dbReference>
<evidence type="ECO:0000313" key="5">
    <source>
        <dbReference type="Proteomes" id="UP000253208"/>
    </source>
</evidence>
<feature type="transmembrane region" description="Helical" evidence="1">
    <location>
        <begin position="83"/>
        <end position="103"/>
    </location>
</feature>
<dbReference type="AlphaFoldDB" id="A0A174SFR6"/>
<reference evidence="3 5" key="2">
    <citation type="submission" date="2018-02" db="EMBL/GenBank/DDBJ databases">
        <title>Complete genome sequencing of Faecalibacterium prausnitzii strains isolated from the human gut.</title>
        <authorList>
            <person name="Fitzgerald B.C."/>
            <person name="Shkoporov A.N."/>
            <person name="Ross P.R."/>
            <person name="Hill C."/>
        </authorList>
    </citation>
    <scope>NUCLEOTIDE SEQUENCE [LARGE SCALE GENOMIC DNA]</scope>
    <source>
        <strain evidence="3 5">APC942/31-1</strain>
    </source>
</reference>
<organism evidence="2 4">
    <name type="scientific">Blautia obeum</name>
    <dbReference type="NCBI Taxonomy" id="40520"/>
    <lineage>
        <taxon>Bacteria</taxon>
        <taxon>Bacillati</taxon>
        <taxon>Bacillota</taxon>
        <taxon>Clostridia</taxon>
        <taxon>Lachnospirales</taxon>
        <taxon>Lachnospiraceae</taxon>
        <taxon>Blautia</taxon>
    </lineage>
</organism>
<keyword evidence="1" id="KW-1133">Transmembrane helix</keyword>
<keyword evidence="1" id="KW-0472">Membrane</keyword>
<evidence type="ECO:0000256" key="1">
    <source>
        <dbReference type="SAM" id="Phobius"/>
    </source>
</evidence>
<dbReference type="InterPro" id="IPR017259">
    <property type="entry name" value="UCP037672"/>
</dbReference>
<feature type="transmembrane region" description="Helical" evidence="1">
    <location>
        <begin position="12"/>
        <end position="35"/>
    </location>
</feature>
<dbReference type="Proteomes" id="UP000253208">
    <property type="component" value="Unassembled WGS sequence"/>
</dbReference>
<evidence type="ECO:0000313" key="4">
    <source>
        <dbReference type="Proteomes" id="UP000095762"/>
    </source>
</evidence>
<proteinExistence type="predicted"/>